<dbReference type="InterPro" id="IPR001261">
    <property type="entry name" value="ArgE/DapE_CS"/>
</dbReference>
<dbReference type="Pfam" id="PF07687">
    <property type="entry name" value="M20_dimer"/>
    <property type="match status" value="1"/>
</dbReference>
<dbReference type="OrthoDB" id="9809784at2"/>
<dbReference type="Pfam" id="PF01546">
    <property type="entry name" value="Peptidase_M20"/>
    <property type="match status" value="1"/>
</dbReference>
<keyword evidence="6" id="KW-0479">Metal-binding</keyword>
<evidence type="ECO:0000256" key="8">
    <source>
        <dbReference type="ARBA" id="ARBA00022833"/>
    </source>
</evidence>
<evidence type="ECO:0000256" key="5">
    <source>
        <dbReference type="ARBA" id="ARBA00022605"/>
    </source>
</evidence>
<feature type="domain" description="Peptidase M20 dimerisation" evidence="10">
    <location>
        <begin position="173"/>
        <end position="283"/>
    </location>
</feature>
<dbReference type="GO" id="GO:0008777">
    <property type="term" value="F:acetylornithine deacetylase activity"/>
    <property type="evidence" value="ECO:0007669"/>
    <property type="project" value="TreeGrafter"/>
</dbReference>
<dbReference type="PANTHER" id="PTHR43808">
    <property type="entry name" value="ACETYLORNITHINE DEACETYLASE"/>
    <property type="match status" value="1"/>
</dbReference>
<evidence type="ECO:0000313" key="12">
    <source>
        <dbReference type="Proteomes" id="UP000199473"/>
    </source>
</evidence>
<dbReference type="RefSeq" id="WP_092956085.1">
    <property type="nucleotide sequence ID" value="NZ_FOSQ01000001.1"/>
</dbReference>
<name>A0A1I3Y3K1_9PROT</name>
<comment type="similarity">
    <text evidence="2">Belongs to the peptidase M20A family. ArgE subfamily.</text>
</comment>
<evidence type="ECO:0000259" key="10">
    <source>
        <dbReference type="Pfam" id="PF07687"/>
    </source>
</evidence>
<reference evidence="11 12" key="1">
    <citation type="submission" date="2016-10" db="EMBL/GenBank/DDBJ databases">
        <authorList>
            <person name="de Groot N.N."/>
        </authorList>
    </citation>
    <scope>NUCLEOTIDE SEQUENCE [LARGE SCALE GENOMIC DNA]</scope>
    <source>
        <strain evidence="11 12">DSM 19981</strain>
    </source>
</reference>
<evidence type="ECO:0000256" key="3">
    <source>
        <dbReference type="ARBA" id="ARBA00022490"/>
    </source>
</evidence>
<dbReference type="PROSITE" id="PS00759">
    <property type="entry name" value="ARGE_DAPE_CPG2_2"/>
    <property type="match status" value="1"/>
</dbReference>
<evidence type="ECO:0000256" key="4">
    <source>
        <dbReference type="ARBA" id="ARBA00022571"/>
    </source>
</evidence>
<organism evidence="11 12">
    <name type="scientific">Falsiroseomonas stagni DSM 19981</name>
    <dbReference type="NCBI Taxonomy" id="1123062"/>
    <lineage>
        <taxon>Bacteria</taxon>
        <taxon>Pseudomonadati</taxon>
        <taxon>Pseudomonadota</taxon>
        <taxon>Alphaproteobacteria</taxon>
        <taxon>Acetobacterales</taxon>
        <taxon>Roseomonadaceae</taxon>
        <taxon>Falsiroseomonas</taxon>
    </lineage>
</organism>
<keyword evidence="3" id="KW-0963">Cytoplasm</keyword>
<keyword evidence="8" id="KW-0862">Zinc</keyword>
<evidence type="ECO:0000256" key="6">
    <source>
        <dbReference type="ARBA" id="ARBA00022723"/>
    </source>
</evidence>
<dbReference type="NCBIfam" id="NF005710">
    <property type="entry name" value="PRK07522.1"/>
    <property type="match status" value="1"/>
</dbReference>
<keyword evidence="5" id="KW-0028">Amino-acid biosynthesis</keyword>
<keyword evidence="9" id="KW-0170">Cobalt</keyword>
<dbReference type="GO" id="GO:0006526">
    <property type="term" value="P:L-arginine biosynthetic process"/>
    <property type="evidence" value="ECO:0007669"/>
    <property type="project" value="UniProtKB-KW"/>
</dbReference>
<dbReference type="PANTHER" id="PTHR43808:SF31">
    <property type="entry name" value="N-ACETYL-L-CITRULLINE DEACETYLASE"/>
    <property type="match status" value="1"/>
</dbReference>
<keyword evidence="4" id="KW-0055">Arginine biosynthesis</keyword>
<evidence type="ECO:0000256" key="7">
    <source>
        <dbReference type="ARBA" id="ARBA00022801"/>
    </source>
</evidence>
<dbReference type="InterPro" id="IPR036264">
    <property type="entry name" value="Bact_exopeptidase_dim_dom"/>
</dbReference>
<dbReference type="SUPFAM" id="SSF55031">
    <property type="entry name" value="Bacterial exopeptidase dimerisation domain"/>
    <property type="match status" value="1"/>
</dbReference>
<dbReference type="EMBL" id="FOSQ01000001">
    <property type="protein sequence ID" value="SFK26323.1"/>
    <property type="molecule type" value="Genomic_DNA"/>
</dbReference>
<protein>
    <submittedName>
        <fullName evidence="11">Acetylornithine deacetylase</fullName>
    </submittedName>
</protein>
<dbReference type="SUPFAM" id="SSF53187">
    <property type="entry name" value="Zn-dependent exopeptidases"/>
    <property type="match status" value="1"/>
</dbReference>
<gene>
    <name evidence="11" type="ORF">SAMN02745775_101925</name>
</gene>
<accession>A0A1I3Y3K1</accession>
<dbReference type="AlphaFoldDB" id="A0A1I3Y3K1"/>
<proteinExistence type="inferred from homology"/>
<evidence type="ECO:0000313" key="11">
    <source>
        <dbReference type="EMBL" id="SFK26323.1"/>
    </source>
</evidence>
<dbReference type="CDD" id="cd03894">
    <property type="entry name" value="M20_ArgE"/>
    <property type="match status" value="1"/>
</dbReference>
<dbReference type="InterPro" id="IPR010169">
    <property type="entry name" value="AcOrn-deacetyl"/>
</dbReference>
<dbReference type="InterPro" id="IPR002933">
    <property type="entry name" value="Peptidase_M20"/>
</dbReference>
<evidence type="ECO:0000256" key="2">
    <source>
        <dbReference type="ARBA" id="ARBA00005691"/>
    </source>
</evidence>
<dbReference type="GO" id="GO:0046872">
    <property type="term" value="F:metal ion binding"/>
    <property type="evidence" value="ECO:0007669"/>
    <property type="project" value="UniProtKB-KW"/>
</dbReference>
<dbReference type="Proteomes" id="UP000199473">
    <property type="component" value="Unassembled WGS sequence"/>
</dbReference>
<keyword evidence="7" id="KW-0378">Hydrolase</keyword>
<dbReference type="STRING" id="1123062.SAMN02745775_101925"/>
<dbReference type="NCBIfam" id="TIGR01892">
    <property type="entry name" value="AcOrn-deacetyl"/>
    <property type="match status" value="1"/>
</dbReference>
<keyword evidence="12" id="KW-1185">Reference proteome</keyword>
<dbReference type="InterPro" id="IPR050072">
    <property type="entry name" value="Peptidase_M20A"/>
</dbReference>
<comment type="cofactor">
    <cofactor evidence="1">
        <name>Zn(2+)</name>
        <dbReference type="ChEBI" id="CHEBI:29105"/>
    </cofactor>
</comment>
<dbReference type="Gene3D" id="3.40.630.10">
    <property type="entry name" value="Zn peptidases"/>
    <property type="match status" value="1"/>
</dbReference>
<evidence type="ECO:0000256" key="9">
    <source>
        <dbReference type="ARBA" id="ARBA00023285"/>
    </source>
</evidence>
<evidence type="ECO:0000256" key="1">
    <source>
        <dbReference type="ARBA" id="ARBA00001947"/>
    </source>
</evidence>
<sequence length="386" mass="40021">MGAGPQAVEVLARLVAFDTTSARSNLDLVRYVQAELATHGVESRPVHDPVQDKAALHAILGPAVAGGVALSAHSDCVPVAGQAWTGDPFALRQQHGRLVGRGSVDMKGFWACAMAAVPGLLAKGLKRPVHLCLSFDEETTFAGAPLLVGSLAEAAPPPAFCVVGEPTGMTPVVAHKGYASWDVRVTGRTGHSSLTHRTANALEAAAEAVAWLKREARRIAAGGGRAAGFEPPWSTIHTGTFHAGTILNIVPDLAEFVFEVRSIPGEDGRLVRGALEAWLAAEVLPGLRAAAPDAGFTFATRCYAPPFELPAGSALLGLAQSCGARGGPLRVPYGTEAGVFQRAGIDSIVCGPGQVAQAHQPDEWIEEAEMAACCAFIDRLGDALAA</sequence>
<dbReference type="InterPro" id="IPR011650">
    <property type="entry name" value="Peptidase_M20_dimer"/>
</dbReference>
<dbReference type="Gene3D" id="3.30.70.360">
    <property type="match status" value="1"/>
</dbReference>